<feature type="region of interest" description="Disordered" evidence="1">
    <location>
        <begin position="37"/>
        <end position="104"/>
    </location>
</feature>
<feature type="compositionally biased region" description="Polar residues" evidence="1">
    <location>
        <begin position="47"/>
        <end position="70"/>
    </location>
</feature>
<accession>B7ZXR8</accession>
<organism evidence="2">
    <name type="scientific">Zea mays</name>
    <name type="common">Maize</name>
    <dbReference type="NCBI Taxonomy" id="4577"/>
    <lineage>
        <taxon>Eukaryota</taxon>
        <taxon>Viridiplantae</taxon>
        <taxon>Streptophyta</taxon>
        <taxon>Embryophyta</taxon>
        <taxon>Tracheophyta</taxon>
        <taxon>Spermatophyta</taxon>
        <taxon>Magnoliopsida</taxon>
        <taxon>Liliopsida</taxon>
        <taxon>Poales</taxon>
        <taxon>Poaceae</taxon>
        <taxon>PACMAD clade</taxon>
        <taxon>Panicoideae</taxon>
        <taxon>Andropogonodae</taxon>
        <taxon>Andropogoneae</taxon>
        <taxon>Tripsacinae</taxon>
        <taxon>Zea</taxon>
    </lineage>
</organism>
<proteinExistence type="evidence at transcript level"/>
<evidence type="ECO:0000256" key="1">
    <source>
        <dbReference type="SAM" id="MobiDB-lite"/>
    </source>
</evidence>
<protein>
    <submittedName>
        <fullName evidence="2">Uncharacterized protein</fullName>
    </submittedName>
</protein>
<name>B7ZXR8_MAIZE</name>
<evidence type="ECO:0000313" key="2">
    <source>
        <dbReference type="EMBL" id="ACL52717.1"/>
    </source>
</evidence>
<dbReference type="AlphaFoldDB" id="B7ZXR8"/>
<dbReference type="EMBL" id="BT054110">
    <property type="protein sequence ID" value="ACL52717.1"/>
    <property type="molecule type" value="mRNA"/>
</dbReference>
<dbReference type="EMBL" id="BT067944">
    <property type="protein sequence ID" value="ACN34841.1"/>
    <property type="molecule type" value="mRNA"/>
</dbReference>
<sequence length="104" mass="10943">MTASSASIPVLHSAEVVPCTHKSCYPSATVVVWAPYTSPKEARQDNTTRPLQSSTSFRKSATVSGKSNAGNPRLTAIAAKSTREPPYTPAPLLPLPLSGKVVSH</sequence>
<reference evidence="2" key="1">
    <citation type="journal article" date="2009" name="PLoS Genet.">
        <title>Sequencing, mapping, and analysis of 27,455 maize full-length cDNAs.</title>
        <authorList>
            <person name="Soderlund C."/>
            <person name="Descour A."/>
            <person name="Kudrna D."/>
            <person name="Bomhoff M."/>
            <person name="Boyd L."/>
            <person name="Currie J."/>
            <person name="Angelova A."/>
            <person name="Collura K."/>
            <person name="Wissotski M."/>
            <person name="Ashley E."/>
            <person name="Morrow D."/>
            <person name="Fernandes J."/>
            <person name="Walbot V."/>
            <person name="Yu Y."/>
        </authorList>
    </citation>
    <scope>NUCLEOTIDE SEQUENCE</scope>
    <source>
        <strain evidence="2">B73</strain>
    </source>
</reference>
<reference evidence="2" key="2">
    <citation type="submission" date="2012-06" db="EMBL/GenBank/DDBJ databases">
        <authorList>
            <person name="Yu Y."/>
            <person name="Currie J."/>
            <person name="Lomeli R."/>
            <person name="Angelova A."/>
            <person name="Collura K."/>
            <person name="Wissotski M."/>
            <person name="Campos D."/>
            <person name="Kudrna D."/>
            <person name="Golser W."/>
            <person name="Ashely E."/>
            <person name="Descour A."/>
            <person name="Fernandes J."/>
            <person name="Soderlund C."/>
            <person name="Walbot V."/>
        </authorList>
    </citation>
    <scope>NUCLEOTIDE SEQUENCE</scope>
    <source>
        <strain evidence="2">B73</strain>
    </source>
</reference>